<name>A0A8R1XMT5_ONCVO</name>
<keyword evidence="1" id="KW-0732">Signal</keyword>
<dbReference type="EnsemblMetazoa" id="OVOC11844.1">
    <property type="protein sequence ID" value="OVOC11844.1"/>
    <property type="gene ID" value="WBGene00248653"/>
</dbReference>
<dbReference type="Proteomes" id="UP000024404">
    <property type="component" value="Unassembled WGS sequence"/>
</dbReference>
<evidence type="ECO:0000313" key="2">
    <source>
        <dbReference type="EnsemblMetazoa" id="OVOC11844.1"/>
    </source>
</evidence>
<protein>
    <submittedName>
        <fullName evidence="2">Uncharacterized protein</fullName>
    </submittedName>
</protein>
<feature type="signal peptide" evidence="1">
    <location>
        <begin position="1"/>
        <end position="21"/>
    </location>
</feature>
<dbReference type="AlphaFoldDB" id="A0A8R1XMT5"/>
<organism evidence="2 3">
    <name type="scientific">Onchocerca volvulus</name>
    <dbReference type="NCBI Taxonomy" id="6282"/>
    <lineage>
        <taxon>Eukaryota</taxon>
        <taxon>Metazoa</taxon>
        <taxon>Ecdysozoa</taxon>
        <taxon>Nematoda</taxon>
        <taxon>Chromadorea</taxon>
        <taxon>Rhabditida</taxon>
        <taxon>Spirurina</taxon>
        <taxon>Spiruromorpha</taxon>
        <taxon>Filarioidea</taxon>
        <taxon>Onchocercidae</taxon>
        <taxon>Onchocerca</taxon>
    </lineage>
</organism>
<accession>A0A8R1XMT5</accession>
<evidence type="ECO:0000256" key="1">
    <source>
        <dbReference type="SAM" id="SignalP"/>
    </source>
</evidence>
<reference evidence="3" key="1">
    <citation type="submission" date="2013-10" db="EMBL/GenBank/DDBJ databases">
        <title>Genome sequencing of Onchocerca volvulus.</title>
        <authorList>
            <person name="Cotton J."/>
            <person name="Tsai J."/>
            <person name="Stanley E."/>
            <person name="Tracey A."/>
            <person name="Holroyd N."/>
            <person name="Lustigman S."/>
            <person name="Berriman M."/>
        </authorList>
    </citation>
    <scope>NUCLEOTIDE SEQUENCE</scope>
</reference>
<sequence>MMSGKYLISALGFLLVAISCAYPTEKKTVESTTTMIQNNIDPMQAEVAGITEEEIEEFKRISDQIRMEFPAFLLFDLLPDFLTQMFEKFFGR</sequence>
<evidence type="ECO:0000313" key="3">
    <source>
        <dbReference type="Proteomes" id="UP000024404"/>
    </source>
</evidence>
<proteinExistence type="predicted"/>
<dbReference type="EMBL" id="CMVM020000016">
    <property type="status" value="NOT_ANNOTATED_CDS"/>
    <property type="molecule type" value="Genomic_DNA"/>
</dbReference>
<dbReference type="PROSITE" id="PS51257">
    <property type="entry name" value="PROKAR_LIPOPROTEIN"/>
    <property type="match status" value="1"/>
</dbReference>
<keyword evidence="3" id="KW-1185">Reference proteome</keyword>
<reference evidence="2" key="2">
    <citation type="submission" date="2022-06" db="UniProtKB">
        <authorList>
            <consortium name="EnsemblMetazoa"/>
        </authorList>
    </citation>
    <scope>IDENTIFICATION</scope>
</reference>
<feature type="chain" id="PRO_5035924947" evidence="1">
    <location>
        <begin position="22"/>
        <end position="92"/>
    </location>
</feature>